<dbReference type="InterPro" id="IPR036610">
    <property type="entry name" value="PEBP-like_sf"/>
</dbReference>
<evidence type="ECO:0008006" key="3">
    <source>
        <dbReference type="Google" id="ProtNLM"/>
    </source>
</evidence>
<dbReference type="SUPFAM" id="SSF49777">
    <property type="entry name" value="PEBP-like"/>
    <property type="match status" value="1"/>
</dbReference>
<keyword evidence="2" id="KW-1185">Reference proteome</keyword>
<evidence type="ECO:0000313" key="1">
    <source>
        <dbReference type="EMBL" id="KAL3265391.1"/>
    </source>
</evidence>
<evidence type="ECO:0000313" key="2">
    <source>
        <dbReference type="Proteomes" id="UP001516400"/>
    </source>
</evidence>
<name>A0ABD2MH00_9CUCU</name>
<dbReference type="InterPro" id="IPR008914">
    <property type="entry name" value="PEBP"/>
</dbReference>
<gene>
    <name evidence="1" type="ORF">HHI36_009597</name>
</gene>
<dbReference type="CDD" id="cd00866">
    <property type="entry name" value="PEBP_euk"/>
    <property type="match status" value="1"/>
</dbReference>
<accession>A0ABD2MH00</accession>
<dbReference type="EMBL" id="JABFTP020000001">
    <property type="protein sequence ID" value="KAL3265391.1"/>
    <property type="molecule type" value="Genomic_DNA"/>
</dbReference>
<organism evidence="1 2">
    <name type="scientific">Cryptolaemus montrouzieri</name>
    <dbReference type="NCBI Taxonomy" id="559131"/>
    <lineage>
        <taxon>Eukaryota</taxon>
        <taxon>Metazoa</taxon>
        <taxon>Ecdysozoa</taxon>
        <taxon>Arthropoda</taxon>
        <taxon>Hexapoda</taxon>
        <taxon>Insecta</taxon>
        <taxon>Pterygota</taxon>
        <taxon>Neoptera</taxon>
        <taxon>Endopterygota</taxon>
        <taxon>Coleoptera</taxon>
        <taxon>Polyphaga</taxon>
        <taxon>Cucujiformia</taxon>
        <taxon>Coccinelloidea</taxon>
        <taxon>Coccinellidae</taxon>
        <taxon>Scymninae</taxon>
        <taxon>Scymnini</taxon>
        <taxon>Cryptolaemus</taxon>
    </lineage>
</organism>
<dbReference type="Pfam" id="PF01161">
    <property type="entry name" value="PBP"/>
    <property type="match status" value="1"/>
</dbReference>
<dbReference type="InterPro" id="IPR035810">
    <property type="entry name" value="PEBP_euk"/>
</dbReference>
<dbReference type="PANTHER" id="PTHR11362">
    <property type="entry name" value="PHOSPHATIDYLETHANOLAMINE-BINDING PROTEIN"/>
    <property type="match status" value="1"/>
</dbReference>
<protein>
    <recommendedName>
        <fullName evidence="3">Phosphatidylethanolamine-binding protein</fullName>
    </recommendedName>
</protein>
<proteinExistence type="predicted"/>
<dbReference type="Gene3D" id="3.90.280.10">
    <property type="entry name" value="PEBP-like"/>
    <property type="match status" value="1"/>
</dbReference>
<dbReference type="PANTHER" id="PTHR11362:SF82">
    <property type="entry name" value="PHOSPHATIDYLETHANOLAMINE-BINDING PROTEIN 4"/>
    <property type="match status" value="1"/>
</dbReference>
<dbReference type="AlphaFoldDB" id="A0ABD2MH00"/>
<comment type="caution">
    <text evidence="1">The sequence shown here is derived from an EMBL/GenBank/DDBJ whole genome shotgun (WGS) entry which is preliminary data.</text>
</comment>
<dbReference type="Proteomes" id="UP001516400">
    <property type="component" value="Unassembled WGS sequence"/>
</dbReference>
<reference evidence="1 2" key="1">
    <citation type="journal article" date="2021" name="BMC Biol.">
        <title>Horizontally acquired antibacterial genes associated with adaptive radiation of ladybird beetles.</title>
        <authorList>
            <person name="Li H.S."/>
            <person name="Tang X.F."/>
            <person name="Huang Y.H."/>
            <person name="Xu Z.Y."/>
            <person name="Chen M.L."/>
            <person name="Du X.Y."/>
            <person name="Qiu B.Y."/>
            <person name="Chen P.T."/>
            <person name="Zhang W."/>
            <person name="Slipinski A."/>
            <person name="Escalona H.E."/>
            <person name="Waterhouse R.M."/>
            <person name="Zwick A."/>
            <person name="Pang H."/>
        </authorList>
    </citation>
    <scope>NUCLEOTIDE SEQUENCE [LARGE SCALE GENOMIC DNA]</scope>
    <source>
        <strain evidence="1">SYSU2018</strain>
    </source>
</reference>
<sequence>MLCVLNIIIKQNISKCSTFALKICHIVPDIISTVPLGILNIRYSNGVVVKFGNKINPSEVMNKPTVSWKCNKDVFYTLIMLDPDAPSRRTPFWKYQLHWFIGNIQDGNINNGTTIAEYIGAAPPQNSGPHRYIFLLYEQKVHLQYVEKYIPENVFTGREKFNLAKCVDEYSLGNPVAINFFHSEWDVYVRNIYGKMGFENV</sequence>